<evidence type="ECO:0000313" key="3">
    <source>
        <dbReference type="Proteomes" id="UP001595530"/>
    </source>
</evidence>
<organism evidence="2 3">
    <name type="scientific">Undibacterium arcticum</name>
    <dbReference type="NCBI Taxonomy" id="1762892"/>
    <lineage>
        <taxon>Bacteria</taxon>
        <taxon>Pseudomonadati</taxon>
        <taxon>Pseudomonadota</taxon>
        <taxon>Betaproteobacteria</taxon>
        <taxon>Burkholderiales</taxon>
        <taxon>Oxalobacteraceae</taxon>
        <taxon>Undibacterium</taxon>
    </lineage>
</organism>
<feature type="domain" description="NodB homology" evidence="1">
    <location>
        <begin position="2"/>
        <end position="277"/>
    </location>
</feature>
<evidence type="ECO:0000259" key="1">
    <source>
        <dbReference type="PROSITE" id="PS51677"/>
    </source>
</evidence>
<dbReference type="EMBL" id="JBHRTP010000101">
    <property type="protein sequence ID" value="MFC3111091.1"/>
    <property type="molecule type" value="Genomic_DNA"/>
</dbReference>
<evidence type="ECO:0000313" key="2">
    <source>
        <dbReference type="EMBL" id="MFC3111091.1"/>
    </source>
</evidence>
<protein>
    <submittedName>
        <fullName evidence="2">Polysaccharide deacetylase family protein</fullName>
    </submittedName>
</protein>
<dbReference type="InterPro" id="IPR011330">
    <property type="entry name" value="Glyco_hydro/deAcase_b/a-brl"/>
</dbReference>
<accession>A0ABV7FBS1</accession>
<dbReference type="Proteomes" id="UP001595530">
    <property type="component" value="Unassembled WGS sequence"/>
</dbReference>
<dbReference type="SUPFAM" id="SSF88713">
    <property type="entry name" value="Glycoside hydrolase/deacetylase"/>
    <property type="match status" value="1"/>
</dbReference>
<proteinExistence type="predicted"/>
<name>A0ABV7FBS1_9BURK</name>
<sequence length="312" mass="34794">MPSITLKIDVDTYRGTREGVPNLVRLLQQHQANASFLFSLGPDHTGWALRRAFRPGFFQKVSRTSVVEHYGLKTLMYGVLLPAPDIGRTCAAEMRAVRDAGFECGIHTWDHVVWQDHVRRRDATWTRTQMQKSFDRFTDIFGQPPQTHGAAGWQMNEHAFAQLDAFGMAYASDGRAQLTESGTLADPAAGPHRLSALGKTHSCIQLPTTLPTLDEMLGRSMHGAVVDTANIAAHLLKLTEQPRDHVYTLHAELEGQKLAPIFDQLLSGWRAQGYQCMAMADYYEQVKNEPLPTYPVSWGELPGRSGELILQA</sequence>
<dbReference type="RefSeq" id="WP_390324305.1">
    <property type="nucleotide sequence ID" value="NZ_JBHRTP010000101.1"/>
</dbReference>
<dbReference type="Gene3D" id="3.20.20.370">
    <property type="entry name" value="Glycoside hydrolase/deacetylase"/>
    <property type="match status" value="1"/>
</dbReference>
<keyword evidence="3" id="KW-1185">Reference proteome</keyword>
<dbReference type="Pfam" id="PF01522">
    <property type="entry name" value="Polysacc_deac_1"/>
    <property type="match status" value="1"/>
</dbReference>
<gene>
    <name evidence="2" type="ORF">ACFOFO_24590</name>
</gene>
<comment type="caution">
    <text evidence="2">The sequence shown here is derived from an EMBL/GenBank/DDBJ whole genome shotgun (WGS) entry which is preliminary data.</text>
</comment>
<dbReference type="InterPro" id="IPR002509">
    <property type="entry name" value="NODB_dom"/>
</dbReference>
<reference evidence="3" key="1">
    <citation type="journal article" date="2019" name="Int. J. Syst. Evol. Microbiol.">
        <title>The Global Catalogue of Microorganisms (GCM) 10K type strain sequencing project: providing services to taxonomists for standard genome sequencing and annotation.</title>
        <authorList>
            <consortium name="The Broad Institute Genomics Platform"/>
            <consortium name="The Broad Institute Genome Sequencing Center for Infectious Disease"/>
            <person name="Wu L."/>
            <person name="Ma J."/>
        </authorList>
    </citation>
    <scope>NUCLEOTIDE SEQUENCE [LARGE SCALE GENOMIC DNA]</scope>
    <source>
        <strain evidence="3">KCTC 42986</strain>
    </source>
</reference>
<dbReference type="PROSITE" id="PS51677">
    <property type="entry name" value="NODB"/>
    <property type="match status" value="1"/>
</dbReference>